<dbReference type="InterPro" id="IPR032876">
    <property type="entry name" value="J_dom"/>
</dbReference>
<name>A0AB37KF76_NEIME</name>
<evidence type="ECO:0000259" key="2">
    <source>
        <dbReference type="Pfam" id="PF13550"/>
    </source>
</evidence>
<dbReference type="Pfam" id="PF09327">
    <property type="entry name" value="Phage_Tail_Tip"/>
    <property type="match status" value="1"/>
</dbReference>
<dbReference type="RefSeq" id="WP_117375318.1">
    <property type="nucleotide sequence ID" value="NZ_NVYQ01000028.1"/>
</dbReference>
<protein>
    <submittedName>
        <fullName evidence="4">Phage tail protein</fullName>
    </submittedName>
</protein>
<reference evidence="4 5" key="1">
    <citation type="submission" date="2017-08" db="EMBL/GenBank/DDBJ databases">
        <title>Meningococcal Conjunctivitis and Endemic Carriage at a Military Recruit Training Center.</title>
        <authorList>
            <person name="Bobb A.J."/>
            <person name="Galac M.R."/>
            <person name="Snesrud E."/>
            <person name="Clagett C.D."/>
        </authorList>
    </citation>
    <scope>NUCLEOTIDE SEQUENCE [LARGE SCALE GENOMIC DNA]</scope>
    <source>
        <strain evidence="4 5">MRSN431200</strain>
    </source>
</reference>
<dbReference type="Proteomes" id="UP000260504">
    <property type="component" value="Unassembled WGS sequence"/>
</dbReference>
<evidence type="ECO:0000313" key="4">
    <source>
        <dbReference type="EMBL" id="RGB18697.1"/>
    </source>
</evidence>
<feature type="domain" description="Tip attachment protein J central straight fiber" evidence="1">
    <location>
        <begin position="1226"/>
        <end position="1339"/>
    </location>
</feature>
<dbReference type="Pfam" id="PF23666">
    <property type="entry name" value="Rcc01698_C"/>
    <property type="match status" value="1"/>
</dbReference>
<gene>
    <name evidence="4" type="ORF">CIJ84_02155</name>
</gene>
<feature type="domain" description="Tip attachment protein J" evidence="2">
    <location>
        <begin position="222"/>
        <end position="405"/>
    </location>
</feature>
<comment type="caution">
    <text evidence="4">The sequence shown here is derived from an EMBL/GenBank/DDBJ whole genome shotgun (WGS) entry which is preliminary data.</text>
</comment>
<evidence type="ECO:0000313" key="5">
    <source>
        <dbReference type="Proteomes" id="UP000260504"/>
    </source>
</evidence>
<dbReference type="InterPro" id="IPR015406">
    <property type="entry name" value="GpJ_CSF"/>
</dbReference>
<accession>A0AB37KF76</accession>
<evidence type="ECO:0000259" key="1">
    <source>
        <dbReference type="Pfam" id="PF09327"/>
    </source>
</evidence>
<feature type="domain" description="Rcc01698-like C-terminal" evidence="3">
    <location>
        <begin position="501"/>
        <end position="589"/>
    </location>
</feature>
<sequence length="1705" mass="186329">MGGKSSTITSAEERILSLQVQRSSQGLTLPVIYGRTRVAGNLVWYGDFVTIEHKTTTRQGGKGGGGVKQVDISYTYEAAVMLALCEGEIQGVGRIWRDKEKFDSLAQLRLTLMRGGDEQPLWTHLQQAKHQDQALNYSGTAYLCSPNYELTKSAQIYQHNFEVIGKLGYSGNIPDANPREIVLDLLTNQRYGCGFPSQNIGDTDRYSNYCRAVGIFLSPAYTEQGEAQRNISELLEQTNSAAVFSQGRLKIIPYGDGSYSGNGAVYVADNKAVYDLSDDDFIVSGAQDPVKVERKTNADAFNQIQVEYLDRDNDYNVAIAEVKDQANIEQYGLRPKDTVKMHGICNAKVAQKVAQQLLQRALYVRNEYEFKLGWKYCLLEPMDIVTLTDAGLGLNKTPVRITEIEEDEEGVLSVKAEDYPVGVYTVSEYPTQPSLGYSADYNVSPGNAHVPVIFEAPLQLTGGEPQIWLATAGGDMWGGAEVWVSTDGDSYTRVGAVNHKARFGSLTAALPNGAVFDRTNTLGVEISAGQLTGGTEQDSRDLLTLCYVDGEFLAYANAELKGVGRYTLGNLTRGAYGSTINAHAAGSQFARIDDTLFRYTVPRNWIGRTVWVKLVSYNVFSGGIQDLAEVPAYSYTIKGAPLGQIQNLRLTSSWAYGKEAVIAWDKLDGADTYDVEIYAGDSQRRLRAVDGIVGNSYTYTQADMKSDGGQVRDIVFKVRGRAVTGKTGNWAQIAAQNPQLQALQGIAIDSGLKQAFFTCQKPAEEDFAGIIVWVSENAAVPTTDANKVYDGAETFITIAKCDGKPLEKGKTYYLRAAGYDSFGKDGMHVSSSISFTVYDVSANDLSESNLNQALRDKLALIDGNGAGSVNARIAAEAQARAAVARTAEAAKAAAKKAGELGNKITAVERVNNEQAQQIRTVTAAQGTTAAGLEVEKKARADGDRAEAAARETLAGRVSTAEGNITRETQARVTAINAQTAATEALKTRVGNTESSITALRETVNQKDSARSSEIQTLTAKIDGVSVGGRNYALSTGTPGKVLTVSGNNQTKNVTIDVSSALELKQGDSLIISCDIELANATSPYGKPYPRIGAEFSVIYADNSVGYFAAWYDEAVSGTSKTLKQRLVAKRTVAKEVKALRSFIVQARYQTSESIKVSNVKLERGTVATDWTPAPEDNDGLQEVRGTVQVVQNTLVKAIGDIKSLGERITTAQSTADGNKATVQAHARSINGLEAQYTVKVDANGKVAGFGLATAPKNGTPESKFIVNVDRFGIGAPGKADVFPFTVDTRQNRVGVNGELVVNGKAIVDRLNAGDIHGDKITANTLDANRLKAGSVTAREIGANAVTADKIQVADLSAVSSNLGSITGGSLNIGGGNFTVSPDGILTANNAVIRGRIEADSGYFNGTVRASSVEGDVMKAHRLRWTEGNVWVLDLDKDPLPRVLIPNFRVISETYGNRVVQARLMLNGGLLNPLVTKDYELFRAYYYDNAKHSSKPSRRGRNRDSNYIELTDYRYKTRLEYPIQIIPAGKPISLKLTLASHESVFSPFVSVSYLSQSDYEYKQLLGRMVWRTFAEDFRYDNRRQVYLGGDRRVHNYQNQMRNHWEPYGGLLQLPDNIYGISFEYRLYTNRDWSTMITFDRSDAYEVVKKYRANGFGPYSLYKREFDTAIPKSNLLFFVEKSWQYIELRNIRVLIPESRENEVWQVG</sequence>
<dbReference type="InterPro" id="IPR056490">
    <property type="entry name" value="Rcc01698_C"/>
</dbReference>
<organism evidence="4 5">
    <name type="scientific">Neisseria meningitidis</name>
    <dbReference type="NCBI Taxonomy" id="487"/>
    <lineage>
        <taxon>Bacteria</taxon>
        <taxon>Pseudomonadati</taxon>
        <taxon>Pseudomonadota</taxon>
        <taxon>Betaproteobacteria</taxon>
        <taxon>Neisseriales</taxon>
        <taxon>Neisseriaceae</taxon>
        <taxon>Neisseria</taxon>
    </lineage>
</organism>
<proteinExistence type="predicted"/>
<dbReference type="EMBL" id="NVYQ01000028">
    <property type="protein sequence ID" value="RGB18697.1"/>
    <property type="molecule type" value="Genomic_DNA"/>
</dbReference>
<dbReference type="Pfam" id="PF13550">
    <property type="entry name" value="Phage-tail_3"/>
    <property type="match status" value="1"/>
</dbReference>
<evidence type="ECO:0000259" key="3">
    <source>
        <dbReference type="Pfam" id="PF23666"/>
    </source>
</evidence>